<accession>A0A927H3F1</accession>
<dbReference type="InterPro" id="IPR003776">
    <property type="entry name" value="YcaO-like_dom"/>
</dbReference>
<dbReference type="InterPro" id="IPR027624">
    <property type="entry name" value="TOMM_cyclo_SagD"/>
</dbReference>
<dbReference type="NCBIfam" id="TIGR03882">
    <property type="entry name" value="cyclo_dehyd_2"/>
    <property type="match status" value="1"/>
</dbReference>
<dbReference type="Proteomes" id="UP000639396">
    <property type="component" value="Unassembled WGS sequence"/>
</dbReference>
<dbReference type="Gene3D" id="3.30.160.660">
    <property type="match status" value="1"/>
</dbReference>
<dbReference type="RefSeq" id="WP_190932409.1">
    <property type="nucleotide sequence ID" value="NZ_JACXJA010000070.1"/>
</dbReference>
<evidence type="ECO:0000313" key="2">
    <source>
        <dbReference type="EMBL" id="MBD2866795.1"/>
    </source>
</evidence>
<dbReference type="InterPro" id="IPR022291">
    <property type="entry name" value="Bacteriocin_synth_cyclodeHase"/>
</dbReference>
<evidence type="ECO:0000259" key="1">
    <source>
        <dbReference type="PROSITE" id="PS51664"/>
    </source>
</evidence>
<dbReference type="EMBL" id="JACXJA010000070">
    <property type="protein sequence ID" value="MBD2866795.1"/>
    <property type="molecule type" value="Genomic_DNA"/>
</dbReference>
<comment type="caution">
    <text evidence="2">The sequence shown here is derived from an EMBL/GenBank/DDBJ whole genome shotgun (WGS) entry which is preliminary data.</text>
</comment>
<dbReference type="Gene3D" id="3.30.1330.230">
    <property type="match status" value="1"/>
</dbReference>
<dbReference type="Gene3D" id="3.30.40.250">
    <property type="match status" value="1"/>
</dbReference>
<keyword evidence="3" id="KW-1185">Reference proteome</keyword>
<evidence type="ECO:0000313" key="3">
    <source>
        <dbReference type="Proteomes" id="UP000639396"/>
    </source>
</evidence>
<dbReference type="PROSITE" id="PS51664">
    <property type="entry name" value="YCAO"/>
    <property type="match status" value="1"/>
</dbReference>
<dbReference type="NCBIfam" id="TIGR03604">
    <property type="entry name" value="TOMM_cyclo_SagD"/>
    <property type="match status" value="1"/>
</dbReference>
<dbReference type="Pfam" id="PF02624">
    <property type="entry name" value="YcaO"/>
    <property type="match status" value="1"/>
</dbReference>
<gene>
    <name evidence="2" type="ORF">IDH45_32985</name>
</gene>
<reference evidence="2" key="1">
    <citation type="submission" date="2020-09" db="EMBL/GenBank/DDBJ databases">
        <title>A novel bacterium of genus Paenibacillus, isolated from South China Sea.</title>
        <authorList>
            <person name="Huang H."/>
            <person name="Mo K."/>
            <person name="Hu Y."/>
        </authorList>
    </citation>
    <scope>NUCLEOTIDE SEQUENCE</scope>
    <source>
        <strain evidence="2">IB182363</strain>
    </source>
</reference>
<protein>
    <submittedName>
        <fullName evidence="2">TOMM leader peptide-binding protein</fullName>
    </submittedName>
</protein>
<dbReference type="PANTHER" id="PTHR37809:SF1">
    <property type="entry name" value="RIBOSOMAL PROTEIN S12 METHYLTHIOTRANSFERASE ACCESSORY FACTOR YCAO"/>
    <property type="match status" value="1"/>
</dbReference>
<proteinExistence type="predicted"/>
<organism evidence="2 3">
    <name type="scientific">Paenibacillus oceani</name>
    <dbReference type="NCBI Taxonomy" id="2772510"/>
    <lineage>
        <taxon>Bacteria</taxon>
        <taxon>Bacillati</taxon>
        <taxon>Bacillota</taxon>
        <taxon>Bacilli</taxon>
        <taxon>Bacillales</taxon>
        <taxon>Paenibacillaceae</taxon>
        <taxon>Paenibacillus</taxon>
    </lineage>
</organism>
<dbReference type="PANTHER" id="PTHR37809">
    <property type="entry name" value="RIBOSOMAL PROTEIN S12 METHYLTHIOTRANSFERASE ACCESSORY FACTOR YCAO"/>
    <property type="match status" value="1"/>
</dbReference>
<dbReference type="Gene3D" id="3.40.50.720">
    <property type="entry name" value="NAD(P)-binding Rossmann-like Domain"/>
    <property type="match status" value="1"/>
</dbReference>
<feature type="domain" description="YcaO" evidence="1">
    <location>
        <begin position="268"/>
        <end position="654"/>
    </location>
</feature>
<sequence>MKHTVPVVGKGILADLVGRELSGSGPFEVIRQTGLSADIPGAAKLAVVVYDGGYADDYEDAEEVLGRTGVPWLRGFAVDDEGFAGPLVRPGTAGCSRCADQRRLLIGRRPERRDYAALIEGAASGGGMLAAGPPPLAGLWQTAHILAGEIRNVLLGKRSRLQEHMAIVNLNTLESSLHRFLPDPLCPACGRLPADSQEAAALVLQPRPKAHADSYRSRRLEDMRDLLLSYVDSRLGLINEKVYDTDSVFASVRMSLPSFALGSEISAGRSHSFASSELTAVLEALERNCGQGPRGKRTVVRDSYNHLADQALNPVRVGLFSAEQYALTDFPFEPYEADAPMDWVWGYSFLLERPILVPESLAYYSLNYGGGFVYEGSNGCAIGGSLEEVILHGVLEVVERDSFLLTWYARLPLPRLDPGSGDAELQLMVARLRAVAGYEVSLYNMTMENGIPAIWAVARTIASGEAKLNLLCAAGAHPDPLRAAKSAVHELAGMLFQLQDVFAEAREEAERMVADPSLVTHMMHHVLLYGLPQAEERLQYLLAPDRPLQTFREQFGDGATASRADLTGDLLDLVRRFRRLGLDVIVIDQTSPETERSGLFCVKVLIPGMLPMTFGYQLSRVAGLERVYQVPVRLGYADRPLTKEQLNPHPHPFI</sequence>
<dbReference type="AlphaFoldDB" id="A0A927H3F1"/>
<name>A0A927H3F1_9BACL</name>